<reference evidence="13 14" key="1">
    <citation type="submission" date="2020-08" db="EMBL/GenBank/DDBJ databases">
        <title>Novel species isolated from subtropical streams in China.</title>
        <authorList>
            <person name="Lu H."/>
        </authorList>
    </citation>
    <scope>NUCLEOTIDE SEQUENCE [LARGE SCALE GENOMIC DNA]</scope>
    <source>
        <strain evidence="13 14">CCTCC AB 2015119</strain>
    </source>
</reference>
<keyword evidence="5" id="KW-0004">4Fe-4S</keyword>
<evidence type="ECO:0000313" key="13">
    <source>
        <dbReference type="EMBL" id="MBC3811412.1"/>
    </source>
</evidence>
<evidence type="ECO:0000256" key="8">
    <source>
        <dbReference type="ARBA" id="ARBA00022801"/>
    </source>
</evidence>
<evidence type="ECO:0000256" key="1">
    <source>
        <dbReference type="ARBA" id="ARBA00001400"/>
    </source>
</evidence>
<evidence type="ECO:0000256" key="6">
    <source>
        <dbReference type="ARBA" id="ARBA00022723"/>
    </source>
</evidence>
<feature type="domain" description="Uracil-DNA glycosylase-like" evidence="12">
    <location>
        <begin position="107"/>
        <end position="260"/>
    </location>
</feature>
<evidence type="ECO:0000256" key="4">
    <source>
        <dbReference type="ARBA" id="ARBA00019403"/>
    </source>
</evidence>
<keyword evidence="8" id="KW-0378">Hydrolase</keyword>
<dbReference type="PANTHER" id="PTHR33693">
    <property type="entry name" value="TYPE-5 URACIL-DNA GLYCOSYLASE"/>
    <property type="match status" value="1"/>
</dbReference>
<evidence type="ECO:0000256" key="10">
    <source>
        <dbReference type="ARBA" id="ARBA00023014"/>
    </source>
</evidence>
<dbReference type="Gene3D" id="3.40.470.10">
    <property type="entry name" value="Uracil-DNA glycosylase-like domain"/>
    <property type="match status" value="1"/>
</dbReference>
<dbReference type="Proteomes" id="UP000637632">
    <property type="component" value="Unassembled WGS sequence"/>
</dbReference>
<accession>A0ABR6XES7</accession>
<keyword evidence="11" id="KW-0234">DNA repair</keyword>
<dbReference type="InterPro" id="IPR005122">
    <property type="entry name" value="Uracil-DNA_glycosylase-like"/>
</dbReference>
<evidence type="ECO:0000256" key="11">
    <source>
        <dbReference type="ARBA" id="ARBA00023204"/>
    </source>
</evidence>
<keyword evidence="9" id="KW-0408">Iron</keyword>
<dbReference type="EC" id="3.2.2.27" evidence="3"/>
<dbReference type="InterPro" id="IPR005273">
    <property type="entry name" value="Ura-DNA_glyco_family4"/>
</dbReference>
<evidence type="ECO:0000259" key="12">
    <source>
        <dbReference type="SMART" id="SM00986"/>
    </source>
</evidence>
<gene>
    <name evidence="13" type="ORF">H8K26_08170</name>
</gene>
<keyword evidence="7" id="KW-0227">DNA damage</keyword>
<keyword evidence="14" id="KW-1185">Reference proteome</keyword>
<proteinExistence type="inferred from homology"/>
<comment type="catalytic activity">
    <reaction evidence="1">
        <text>Hydrolyzes single-stranded DNA or mismatched double-stranded DNA and polynucleotides, releasing free uracil.</text>
        <dbReference type="EC" id="3.2.2.27"/>
    </reaction>
</comment>
<dbReference type="InterPro" id="IPR051536">
    <property type="entry name" value="UDG_Type-4/5"/>
</dbReference>
<evidence type="ECO:0000256" key="5">
    <source>
        <dbReference type="ARBA" id="ARBA00022485"/>
    </source>
</evidence>
<dbReference type="CDD" id="cd10030">
    <property type="entry name" value="UDG-F4_TTUDGA_SPO1dp_like"/>
    <property type="match status" value="1"/>
</dbReference>
<protein>
    <recommendedName>
        <fullName evidence="4">Type-4 uracil-DNA glycosylase</fullName>
        <ecNumber evidence="3">3.2.2.27</ecNumber>
    </recommendedName>
</protein>
<dbReference type="InterPro" id="IPR036895">
    <property type="entry name" value="Uracil-DNA_glycosylase-like_sf"/>
</dbReference>
<comment type="similarity">
    <text evidence="2">Belongs to the uracil-DNA glycosylase (UDG) superfamily. Type 4 (UDGa) family.</text>
</comment>
<organism evidence="13 14">
    <name type="scientific">Undibacterium aquatile</name>
    <dbReference type="NCBI Taxonomy" id="1537398"/>
    <lineage>
        <taxon>Bacteria</taxon>
        <taxon>Pseudomonadati</taxon>
        <taxon>Pseudomonadota</taxon>
        <taxon>Betaproteobacteria</taxon>
        <taxon>Burkholderiales</taxon>
        <taxon>Oxalobacteraceae</taxon>
        <taxon>Undibacterium</taxon>
    </lineage>
</organism>
<dbReference type="SMART" id="SM00987">
    <property type="entry name" value="UreE_C"/>
    <property type="match status" value="1"/>
</dbReference>
<evidence type="ECO:0000256" key="3">
    <source>
        <dbReference type="ARBA" id="ARBA00012030"/>
    </source>
</evidence>
<comment type="caution">
    <text evidence="13">The sequence shown here is derived from an EMBL/GenBank/DDBJ whole genome shotgun (WGS) entry which is preliminary data.</text>
</comment>
<keyword evidence="10" id="KW-0411">Iron-sulfur</keyword>
<name>A0ABR6XES7_9BURK</name>
<evidence type="ECO:0000256" key="9">
    <source>
        <dbReference type="ARBA" id="ARBA00023004"/>
    </source>
</evidence>
<dbReference type="EMBL" id="JACOFT010000002">
    <property type="protein sequence ID" value="MBC3811412.1"/>
    <property type="molecule type" value="Genomic_DNA"/>
</dbReference>
<dbReference type="Pfam" id="PF03167">
    <property type="entry name" value="UDG"/>
    <property type="match status" value="1"/>
</dbReference>
<dbReference type="RefSeq" id="WP_190478661.1">
    <property type="nucleotide sequence ID" value="NZ_JACOFT010000002.1"/>
</dbReference>
<evidence type="ECO:0000256" key="2">
    <source>
        <dbReference type="ARBA" id="ARBA00006521"/>
    </source>
</evidence>
<sequence>MNAAEQTARIKILNAMGLGPLWLSRYASEEATPVVATLALADVPPAAVLPDGGVTDVVTVADLPPSSAPVASDPVDRVSVMSLDALQAEVASCVACGLCKGRTKTVFGTGDTAATWLFVGEGPGYNENLQGEPFVGAAGQLLDNMLRALGVQRGERAYIANVVKCRPTDSSGKDRPPTADEIQACLPYLQRQIALIQPKVIVALGKTAAVALLGADPDTPVSQLRGKEHHVNGVPMIVTYHPAYLLRKPVEKSKAWRDLCLAQNALPTNA</sequence>
<dbReference type="SMART" id="SM00986">
    <property type="entry name" value="UDG"/>
    <property type="match status" value="1"/>
</dbReference>
<evidence type="ECO:0000313" key="14">
    <source>
        <dbReference type="Proteomes" id="UP000637632"/>
    </source>
</evidence>
<dbReference type="SUPFAM" id="SSF52141">
    <property type="entry name" value="Uracil-DNA glycosylase-like"/>
    <property type="match status" value="1"/>
</dbReference>
<keyword evidence="6" id="KW-0479">Metal-binding</keyword>
<dbReference type="PANTHER" id="PTHR33693:SF1">
    <property type="entry name" value="TYPE-4 URACIL-DNA GLYCOSYLASE"/>
    <property type="match status" value="1"/>
</dbReference>
<dbReference type="NCBIfam" id="TIGR00758">
    <property type="entry name" value="UDG_fam4"/>
    <property type="match status" value="1"/>
</dbReference>
<evidence type="ECO:0000256" key="7">
    <source>
        <dbReference type="ARBA" id="ARBA00022763"/>
    </source>
</evidence>